<name>A0A8H3M8U5_9GLOM</name>
<feature type="compositionally biased region" description="Polar residues" evidence="1">
    <location>
        <begin position="1"/>
        <end position="20"/>
    </location>
</feature>
<reference evidence="2" key="1">
    <citation type="submission" date="2019-10" db="EMBL/GenBank/DDBJ databases">
        <title>Conservation and host-specific expression of non-tandemly repeated heterogenous ribosome RNA gene in arbuscular mycorrhizal fungi.</title>
        <authorList>
            <person name="Maeda T."/>
            <person name="Kobayashi Y."/>
            <person name="Nakagawa T."/>
            <person name="Ezawa T."/>
            <person name="Yamaguchi K."/>
            <person name="Bino T."/>
            <person name="Nishimoto Y."/>
            <person name="Shigenobu S."/>
            <person name="Kawaguchi M."/>
        </authorList>
    </citation>
    <scope>NUCLEOTIDE SEQUENCE</scope>
    <source>
        <strain evidence="2">HR1</strain>
    </source>
</reference>
<dbReference type="Proteomes" id="UP000615446">
    <property type="component" value="Unassembled WGS sequence"/>
</dbReference>
<sequence>MVKKSTQMKQQITEISTTDAGRTRRSARIQERALDVSSNNTTVVSHKATISDRLRPKRATRSTSTKKISEKDNPANKSTNTKRSKKYKITSQRPQQAIVQEALVASLVVIQNTTVPRVTKCDK</sequence>
<dbReference type="OrthoDB" id="2391071at2759"/>
<protein>
    <submittedName>
        <fullName evidence="2">Uncharacterized protein</fullName>
    </submittedName>
</protein>
<organism evidence="2 3">
    <name type="scientific">Rhizophagus clarus</name>
    <dbReference type="NCBI Taxonomy" id="94130"/>
    <lineage>
        <taxon>Eukaryota</taxon>
        <taxon>Fungi</taxon>
        <taxon>Fungi incertae sedis</taxon>
        <taxon>Mucoromycota</taxon>
        <taxon>Glomeromycotina</taxon>
        <taxon>Glomeromycetes</taxon>
        <taxon>Glomerales</taxon>
        <taxon>Glomeraceae</taxon>
        <taxon>Rhizophagus</taxon>
    </lineage>
</organism>
<gene>
    <name evidence="2" type="ORF">RCL2_002730500</name>
</gene>
<evidence type="ECO:0000256" key="1">
    <source>
        <dbReference type="SAM" id="MobiDB-lite"/>
    </source>
</evidence>
<accession>A0A8H3M8U5</accession>
<feature type="region of interest" description="Disordered" evidence="1">
    <location>
        <begin position="1"/>
        <end position="93"/>
    </location>
</feature>
<evidence type="ECO:0000313" key="3">
    <source>
        <dbReference type="Proteomes" id="UP000615446"/>
    </source>
</evidence>
<dbReference type="EMBL" id="BLAL01000295">
    <property type="protein sequence ID" value="GET00863.1"/>
    <property type="molecule type" value="Genomic_DNA"/>
</dbReference>
<proteinExistence type="predicted"/>
<evidence type="ECO:0000313" key="2">
    <source>
        <dbReference type="EMBL" id="GET00863.1"/>
    </source>
</evidence>
<dbReference type="AlphaFoldDB" id="A0A8H3M8U5"/>
<comment type="caution">
    <text evidence="2">The sequence shown here is derived from an EMBL/GenBank/DDBJ whole genome shotgun (WGS) entry which is preliminary data.</text>
</comment>